<accession>A0A6U4JKD3</accession>
<gene>
    <name evidence="3" type="ORF">HAND00432_LOCUS12982</name>
    <name evidence="2" type="ORF">HAND1043_LOCUS25591</name>
</gene>
<evidence type="ECO:0000313" key="2">
    <source>
        <dbReference type="EMBL" id="CAD8759077.1"/>
    </source>
</evidence>
<evidence type="ECO:0000313" key="3">
    <source>
        <dbReference type="EMBL" id="CAD8958443.1"/>
    </source>
</evidence>
<feature type="region of interest" description="Disordered" evidence="1">
    <location>
        <begin position="1"/>
        <end position="79"/>
    </location>
</feature>
<feature type="compositionally biased region" description="Basic and acidic residues" evidence="1">
    <location>
        <begin position="53"/>
        <end position="69"/>
    </location>
</feature>
<dbReference type="EMBL" id="HBFK01042184">
    <property type="protein sequence ID" value="CAD8759077.1"/>
    <property type="molecule type" value="Transcribed_RNA"/>
</dbReference>
<feature type="region of interest" description="Disordered" evidence="1">
    <location>
        <begin position="324"/>
        <end position="353"/>
    </location>
</feature>
<sequence>MSSGGATDLPSIPLEASPLKPAPSEPPTPASKLKQPDSLVTMPAIEQTTLPIFEDKLLPASPHRTDRARAPSPSGSQGLLELEKEKSTQQFLKDMNDFMCNVATLTPAKRFELTQKALRDMNALMTSARRDQEAAWLAAREADMRTQVLSEQSSKLRSENERLKKFLHMRDEKLQKEKDKSKLVNEELKVVTSQLSEITQRYTTLQRRLDHAVAEVETKAKEYLEMQGKYREAKRIGMEQKRKIAQLEDSVFEKHNGKLEAEKMAEKSKKELGIAKHVESMAWSATVKTRGELLERLDTALMLNPNHFSDFNLSLHHDHSMIVSPGAVGRTGGSKGSPSKSPSKRVNSPFLNE</sequence>
<feature type="compositionally biased region" description="Pro residues" evidence="1">
    <location>
        <begin position="20"/>
        <end position="29"/>
    </location>
</feature>
<reference evidence="3" key="1">
    <citation type="submission" date="2021-01" db="EMBL/GenBank/DDBJ databases">
        <authorList>
            <person name="Corre E."/>
            <person name="Pelletier E."/>
            <person name="Niang G."/>
            <person name="Scheremetjew M."/>
            <person name="Finn R."/>
            <person name="Kale V."/>
            <person name="Holt S."/>
            <person name="Cochrane G."/>
            <person name="Meng A."/>
            <person name="Brown T."/>
            <person name="Cohen L."/>
        </authorList>
    </citation>
    <scope>NUCLEOTIDE SEQUENCE</scope>
    <source>
        <strain evidence="2">CCMP441</strain>
        <strain evidence="3">CCMP644</strain>
    </source>
</reference>
<dbReference type="AlphaFoldDB" id="A0A6U4JKD3"/>
<organism evidence="3">
    <name type="scientific">Hemiselmis andersenii</name>
    <name type="common">Cryptophyte alga</name>
    <dbReference type="NCBI Taxonomy" id="464988"/>
    <lineage>
        <taxon>Eukaryota</taxon>
        <taxon>Cryptophyceae</taxon>
        <taxon>Cryptomonadales</taxon>
        <taxon>Hemiselmidaceae</taxon>
        <taxon>Hemiselmis</taxon>
    </lineage>
</organism>
<evidence type="ECO:0000256" key="1">
    <source>
        <dbReference type="SAM" id="MobiDB-lite"/>
    </source>
</evidence>
<protein>
    <submittedName>
        <fullName evidence="3">Uncharacterized protein</fullName>
    </submittedName>
</protein>
<name>A0A6U4JKD3_HEMAN</name>
<dbReference type="EMBL" id="HBFX01021352">
    <property type="protein sequence ID" value="CAD8958443.1"/>
    <property type="molecule type" value="Transcribed_RNA"/>
</dbReference>
<proteinExistence type="predicted"/>